<dbReference type="EMBL" id="JAZHOG010000001">
    <property type="protein sequence ID" value="MEJ8566178.1"/>
    <property type="molecule type" value="Genomic_DNA"/>
</dbReference>
<accession>A0AAW9RDP0</accession>
<dbReference type="Proteomes" id="UP001359886">
    <property type="component" value="Unassembled WGS sequence"/>
</dbReference>
<proteinExistence type="predicted"/>
<protein>
    <recommendedName>
        <fullName evidence="3">Lipocalin-like domain-containing protein</fullName>
    </recommendedName>
</protein>
<organism evidence="1 2">
    <name type="scientific">Elongatibacter sediminis</name>
    <dbReference type="NCBI Taxonomy" id="3119006"/>
    <lineage>
        <taxon>Bacteria</taxon>
        <taxon>Pseudomonadati</taxon>
        <taxon>Pseudomonadota</taxon>
        <taxon>Gammaproteobacteria</taxon>
        <taxon>Chromatiales</taxon>
        <taxon>Wenzhouxiangellaceae</taxon>
        <taxon>Elongatibacter</taxon>
    </lineage>
</organism>
<keyword evidence="2" id="KW-1185">Reference proteome</keyword>
<comment type="caution">
    <text evidence="1">The sequence shown here is derived from an EMBL/GenBank/DDBJ whole genome shotgun (WGS) entry which is preliminary data.</text>
</comment>
<name>A0AAW9RDP0_9GAMM</name>
<reference evidence="1 2" key="1">
    <citation type="submission" date="2024-02" db="EMBL/GenBank/DDBJ databases">
        <title>A novel Wenzhouxiangellaceae bacterium, isolated from coastal sediments.</title>
        <authorList>
            <person name="Du Z.-J."/>
            <person name="Ye Y.-Q."/>
            <person name="Zhang X.-Y."/>
        </authorList>
    </citation>
    <scope>NUCLEOTIDE SEQUENCE [LARGE SCALE GENOMIC DNA]</scope>
    <source>
        <strain evidence="1 2">CH-27</strain>
    </source>
</reference>
<sequence>MNPLNVLGIAVGAIIAATPGANTQADELTTAELEGAWELVSYETADDQPPAAGLQLVQDGHFSIIYQTTFTGQDEPSARSHAGTYRVEGDHITYDVSYWVQHVNGEGSLVPATSVSPTYEYDGSNLKLAFGSGSKQHWRRID</sequence>
<evidence type="ECO:0000313" key="1">
    <source>
        <dbReference type="EMBL" id="MEJ8566178.1"/>
    </source>
</evidence>
<evidence type="ECO:0008006" key="3">
    <source>
        <dbReference type="Google" id="ProtNLM"/>
    </source>
</evidence>
<dbReference type="RefSeq" id="WP_354693501.1">
    <property type="nucleotide sequence ID" value="NZ_JAZHOG010000001.1"/>
</dbReference>
<gene>
    <name evidence="1" type="ORF">V3330_00965</name>
</gene>
<evidence type="ECO:0000313" key="2">
    <source>
        <dbReference type="Proteomes" id="UP001359886"/>
    </source>
</evidence>
<dbReference type="AlphaFoldDB" id="A0AAW9RDP0"/>